<dbReference type="AlphaFoldDB" id="A0A5C0XP90"/>
<dbReference type="OrthoDB" id="85996at2157"/>
<accession>A0A5C0XP90</accession>
<reference evidence="2 3" key="1">
    <citation type="submission" date="2017-08" db="EMBL/GenBank/DDBJ databases">
        <title>Resequencing and Reannotation of the genome of Pyrococcus furiosus type strain DSM3638.</title>
        <authorList>
            <person name="Reichelt R.M."/>
            <person name="Bunk B."/>
        </authorList>
    </citation>
    <scope>NUCLEOTIDE SEQUENCE [LARGE SCALE GENOMIC DNA]</scope>
    <source>
        <strain evidence="2 3">DSM 3638</strain>
    </source>
</reference>
<sequence>MLEIRTKVGEICISKVWLTDEQINKLFDRFKGDYQVVNAECADKVIFATIIAIKAVKEGRSIAKTVPGEILVRLSGNRQIKEAIKKVGAKEGENYIVTFGENASALLQKILSTLEIKELELERCDLEYAKKAFEDIAIIEAL</sequence>
<dbReference type="InterPro" id="IPR036504">
    <property type="entry name" value="CGI121/TPRKB_sf"/>
</dbReference>
<evidence type="ECO:0000313" key="2">
    <source>
        <dbReference type="EMBL" id="QEK78235.1"/>
    </source>
</evidence>
<dbReference type="RefSeq" id="WP_011011640.1">
    <property type="nucleotide sequence ID" value="NC_003413.1"/>
</dbReference>
<dbReference type="Gene3D" id="3.30.2380.10">
    <property type="entry name" value="CGI121/TPRKB"/>
    <property type="match status" value="1"/>
</dbReference>
<name>A0A5C0XP90_PYRFU</name>
<dbReference type="InterPro" id="IPR013926">
    <property type="entry name" value="CGI121/TPRKB"/>
</dbReference>
<dbReference type="SUPFAM" id="SSF143870">
    <property type="entry name" value="PF0523-like"/>
    <property type="match status" value="1"/>
</dbReference>
<evidence type="ECO:0000313" key="3">
    <source>
        <dbReference type="Proteomes" id="UP000324354"/>
    </source>
</evidence>
<evidence type="ECO:0000256" key="1">
    <source>
        <dbReference type="ARBA" id="ARBA00005546"/>
    </source>
</evidence>
<dbReference type="GeneID" id="13302335"/>
<dbReference type="EMBL" id="CP023154">
    <property type="protein sequence ID" value="QEK78235.1"/>
    <property type="molecule type" value="Genomic_DNA"/>
</dbReference>
<organism evidence="2 3">
    <name type="scientific">Pyrococcus furiosus (strain ATCC 43587 / DSM 3638 / JCM 8422 / Vc1)</name>
    <dbReference type="NCBI Taxonomy" id="186497"/>
    <lineage>
        <taxon>Archaea</taxon>
        <taxon>Methanobacteriati</taxon>
        <taxon>Methanobacteriota</taxon>
        <taxon>Thermococci</taxon>
        <taxon>Thermococcales</taxon>
        <taxon>Thermococcaceae</taxon>
        <taxon>Pyrococcus</taxon>
    </lineage>
</organism>
<dbReference type="GeneID" id="41712325"/>
<gene>
    <name evidence="2" type="ORF">PFDSM3638_02610</name>
</gene>
<dbReference type="NCBIfam" id="NF011465">
    <property type="entry name" value="PRK14886.1-1"/>
    <property type="match status" value="1"/>
</dbReference>
<protein>
    <recommendedName>
        <fullName evidence="4">KEOPS complex subunit Cgi121</fullName>
    </recommendedName>
</protein>
<dbReference type="SMR" id="A0A5C0XP90"/>
<proteinExistence type="inferred from homology"/>
<dbReference type="Pfam" id="PF08617">
    <property type="entry name" value="CGI-121"/>
    <property type="match status" value="1"/>
</dbReference>
<evidence type="ECO:0008006" key="4">
    <source>
        <dbReference type="Google" id="ProtNLM"/>
    </source>
</evidence>
<dbReference type="Proteomes" id="UP000324354">
    <property type="component" value="Chromosome"/>
</dbReference>
<comment type="similarity">
    <text evidence="1">Belongs to the CGI121/TPRKB family.</text>
</comment>